<keyword evidence="14" id="KW-0443">Lipid metabolism</keyword>
<keyword evidence="15 19" id="KW-0472">Membrane</keyword>
<evidence type="ECO:0000256" key="1">
    <source>
        <dbReference type="ARBA" id="ARBA00001698"/>
    </source>
</evidence>
<keyword evidence="11 18" id="KW-0812">Transmembrane</keyword>
<accession>A0ABY4AMU9</accession>
<evidence type="ECO:0000256" key="2">
    <source>
        <dbReference type="ARBA" id="ARBA00004651"/>
    </source>
</evidence>
<proteinExistence type="inferred from homology"/>
<keyword evidence="13 19" id="KW-1133">Transmembrane helix</keyword>
<dbReference type="PANTHER" id="PTHR46382">
    <property type="entry name" value="PHOSPHATIDATE CYTIDYLYLTRANSFERASE"/>
    <property type="match status" value="1"/>
</dbReference>
<dbReference type="PROSITE" id="PS01315">
    <property type="entry name" value="CDS"/>
    <property type="match status" value="1"/>
</dbReference>
<evidence type="ECO:0000256" key="10">
    <source>
        <dbReference type="ARBA" id="ARBA00022679"/>
    </source>
</evidence>
<comment type="similarity">
    <text evidence="5 18">Belongs to the CDS family.</text>
</comment>
<comment type="catalytic activity">
    <reaction evidence="1 18">
        <text>a 1,2-diacyl-sn-glycero-3-phosphate + CTP + H(+) = a CDP-1,2-diacyl-sn-glycerol + diphosphate</text>
        <dbReference type="Rhea" id="RHEA:16229"/>
        <dbReference type="ChEBI" id="CHEBI:15378"/>
        <dbReference type="ChEBI" id="CHEBI:33019"/>
        <dbReference type="ChEBI" id="CHEBI:37563"/>
        <dbReference type="ChEBI" id="CHEBI:58332"/>
        <dbReference type="ChEBI" id="CHEBI:58608"/>
        <dbReference type="EC" id="2.7.7.41"/>
    </reaction>
</comment>
<protein>
    <recommendedName>
        <fullName evidence="7 18">Phosphatidate cytidylyltransferase</fullName>
        <ecNumber evidence="6 18">2.7.7.41</ecNumber>
    </recommendedName>
</protein>
<keyword evidence="12 18" id="KW-0548">Nucleotidyltransferase</keyword>
<evidence type="ECO:0000313" key="20">
    <source>
        <dbReference type="EMBL" id="UOD49369.1"/>
    </source>
</evidence>
<feature type="transmembrane region" description="Helical" evidence="19">
    <location>
        <begin position="142"/>
        <end position="161"/>
    </location>
</feature>
<dbReference type="PANTHER" id="PTHR46382:SF1">
    <property type="entry name" value="PHOSPHATIDATE CYTIDYLYLTRANSFERASE"/>
    <property type="match status" value="1"/>
</dbReference>
<dbReference type="Pfam" id="PF01148">
    <property type="entry name" value="CTP_transf_1"/>
    <property type="match status" value="1"/>
</dbReference>
<evidence type="ECO:0000256" key="7">
    <source>
        <dbReference type="ARBA" id="ARBA00019373"/>
    </source>
</evidence>
<dbReference type="EC" id="2.7.7.41" evidence="6 18"/>
<feature type="transmembrane region" description="Helical" evidence="19">
    <location>
        <begin position="83"/>
        <end position="103"/>
    </location>
</feature>
<evidence type="ECO:0000256" key="3">
    <source>
        <dbReference type="ARBA" id="ARBA00005119"/>
    </source>
</evidence>
<evidence type="ECO:0000256" key="13">
    <source>
        <dbReference type="ARBA" id="ARBA00022989"/>
    </source>
</evidence>
<keyword evidence="17" id="KW-1208">Phospholipid metabolism</keyword>
<evidence type="ECO:0000256" key="6">
    <source>
        <dbReference type="ARBA" id="ARBA00012487"/>
    </source>
</evidence>
<dbReference type="InterPro" id="IPR000374">
    <property type="entry name" value="PC_trans"/>
</dbReference>
<evidence type="ECO:0000256" key="18">
    <source>
        <dbReference type="RuleBase" id="RU003938"/>
    </source>
</evidence>
<dbReference type="RefSeq" id="WP_243477529.1">
    <property type="nucleotide sequence ID" value="NZ_CP063982.1"/>
</dbReference>
<evidence type="ECO:0000256" key="19">
    <source>
        <dbReference type="SAM" id="Phobius"/>
    </source>
</evidence>
<comment type="pathway">
    <text evidence="3 18">Phospholipid metabolism; CDP-diacylglycerol biosynthesis; CDP-diacylglycerol from sn-glycerol 3-phosphate: step 3/3.</text>
</comment>
<organism evidence="20 21">
    <name type="scientific">Orrella daihaiensis</name>
    <dbReference type="NCBI Taxonomy" id="2782176"/>
    <lineage>
        <taxon>Bacteria</taxon>
        <taxon>Pseudomonadati</taxon>
        <taxon>Pseudomonadota</taxon>
        <taxon>Betaproteobacteria</taxon>
        <taxon>Burkholderiales</taxon>
        <taxon>Alcaligenaceae</taxon>
        <taxon>Orrella</taxon>
    </lineage>
</organism>
<evidence type="ECO:0000256" key="16">
    <source>
        <dbReference type="ARBA" id="ARBA00023209"/>
    </source>
</evidence>
<sequence>MLLKRVVTAVVLLGILAVDLSLENPWPLLVFFSLVVGVTAYEWLRLTAPQSTWLAVILGVVLTVVTGVQAYQWLAGDGDQLDILHATVVVSVLVWLTAIPWKLLTAQINNNPQSIAWSLFAPVCLFATWGVLALLWINSGAWSLLSLLLLIWIADILAYFGGKQFGKQKLAPHISPGKTREGALFGLAGVVLWMLVTASIDNSYASWLLQLWGWVGLIAASVLLGVLAVMGDLFESFLKRQANVKDSSRLLPGHGGVYDRVDAVVAVVPVAYFLVSDFWYS</sequence>
<dbReference type="Proteomes" id="UP000831607">
    <property type="component" value="Chromosome"/>
</dbReference>
<evidence type="ECO:0000256" key="5">
    <source>
        <dbReference type="ARBA" id="ARBA00010185"/>
    </source>
</evidence>
<evidence type="ECO:0000256" key="9">
    <source>
        <dbReference type="ARBA" id="ARBA00022516"/>
    </source>
</evidence>
<feature type="transmembrane region" description="Helical" evidence="19">
    <location>
        <begin position="51"/>
        <end position="71"/>
    </location>
</feature>
<feature type="transmembrane region" description="Helical" evidence="19">
    <location>
        <begin position="182"/>
        <end position="200"/>
    </location>
</feature>
<keyword evidence="21" id="KW-1185">Reference proteome</keyword>
<keyword evidence="9" id="KW-0444">Lipid biosynthesis</keyword>
<evidence type="ECO:0000256" key="8">
    <source>
        <dbReference type="ARBA" id="ARBA00022475"/>
    </source>
</evidence>
<keyword evidence="8" id="KW-1003">Cell membrane</keyword>
<dbReference type="EMBL" id="CP063982">
    <property type="protein sequence ID" value="UOD49369.1"/>
    <property type="molecule type" value="Genomic_DNA"/>
</dbReference>
<evidence type="ECO:0000256" key="4">
    <source>
        <dbReference type="ARBA" id="ARBA00005189"/>
    </source>
</evidence>
<keyword evidence="10 18" id="KW-0808">Transferase</keyword>
<keyword evidence="16" id="KW-0594">Phospholipid biosynthesis</keyword>
<evidence type="ECO:0000256" key="15">
    <source>
        <dbReference type="ARBA" id="ARBA00023136"/>
    </source>
</evidence>
<evidence type="ECO:0000256" key="11">
    <source>
        <dbReference type="ARBA" id="ARBA00022692"/>
    </source>
</evidence>
<gene>
    <name evidence="20" type="ORF">DHf2319_07655</name>
</gene>
<feature type="transmembrane region" description="Helical" evidence="19">
    <location>
        <begin position="27"/>
        <end position="44"/>
    </location>
</feature>
<comment type="subcellular location">
    <subcellularLocation>
        <location evidence="2">Cell membrane</location>
        <topology evidence="2">Multi-pass membrane protein</topology>
    </subcellularLocation>
</comment>
<evidence type="ECO:0000256" key="14">
    <source>
        <dbReference type="ARBA" id="ARBA00023098"/>
    </source>
</evidence>
<dbReference type="GO" id="GO:0016779">
    <property type="term" value="F:nucleotidyltransferase activity"/>
    <property type="evidence" value="ECO:0007669"/>
    <property type="project" value="UniProtKB-KW"/>
</dbReference>
<evidence type="ECO:0000256" key="17">
    <source>
        <dbReference type="ARBA" id="ARBA00023264"/>
    </source>
</evidence>
<evidence type="ECO:0000256" key="12">
    <source>
        <dbReference type="ARBA" id="ARBA00022695"/>
    </source>
</evidence>
<reference evidence="20 21" key="1">
    <citation type="submission" date="2020-11" db="EMBL/GenBank/DDBJ databases">
        <title>Algicoccus daihaiensis sp.nov., isolated from Daihai Lake in Inner Mongolia.</title>
        <authorList>
            <person name="Kai J."/>
        </authorList>
    </citation>
    <scope>NUCLEOTIDE SEQUENCE [LARGE SCALE GENOMIC DNA]</scope>
    <source>
        <strain evidence="21">f23</strain>
    </source>
</reference>
<feature type="transmembrane region" description="Helical" evidence="19">
    <location>
        <begin position="212"/>
        <end position="234"/>
    </location>
</feature>
<evidence type="ECO:0000313" key="21">
    <source>
        <dbReference type="Proteomes" id="UP000831607"/>
    </source>
</evidence>
<feature type="transmembrane region" description="Helical" evidence="19">
    <location>
        <begin position="115"/>
        <end position="136"/>
    </location>
</feature>
<name>A0ABY4AMU9_9BURK</name>
<comment type="pathway">
    <text evidence="4">Lipid metabolism.</text>
</comment>